<keyword evidence="4" id="KW-1185">Reference proteome</keyword>
<keyword evidence="2" id="KW-1133">Transmembrane helix</keyword>
<gene>
    <name evidence="3" type="ORF">BPAE_0157g00200</name>
</gene>
<keyword evidence="2" id="KW-0812">Transmembrane</keyword>
<accession>A0A4Z1FJD4</accession>
<keyword evidence="2" id="KW-0472">Membrane</keyword>
<evidence type="ECO:0000313" key="3">
    <source>
        <dbReference type="EMBL" id="TGO22733.1"/>
    </source>
</evidence>
<feature type="region of interest" description="Disordered" evidence="1">
    <location>
        <begin position="224"/>
        <end position="278"/>
    </location>
</feature>
<evidence type="ECO:0000256" key="1">
    <source>
        <dbReference type="SAM" id="MobiDB-lite"/>
    </source>
</evidence>
<dbReference type="Proteomes" id="UP000297910">
    <property type="component" value="Unassembled WGS sequence"/>
</dbReference>
<evidence type="ECO:0000313" key="4">
    <source>
        <dbReference type="Proteomes" id="UP000297910"/>
    </source>
</evidence>
<reference evidence="3 4" key="1">
    <citation type="submission" date="2017-12" db="EMBL/GenBank/DDBJ databases">
        <title>Comparative genomics of Botrytis spp.</title>
        <authorList>
            <person name="Valero-Jimenez C.A."/>
            <person name="Tapia P."/>
            <person name="Veloso J."/>
            <person name="Silva-Moreno E."/>
            <person name="Staats M."/>
            <person name="Valdes J.H."/>
            <person name="Van Kan J.A.L."/>
        </authorList>
    </citation>
    <scope>NUCLEOTIDE SEQUENCE [LARGE SCALE GENOMIC DNA]</scope>
    <source>
        <strain evidence="3 4">Bp0003</strain>
    </source>
</reference>
<feature type="compositionally biased region" description="Basic and acidic residues" evidence="1">
    <location>
        <begin position="1"/>
        <end position="10"/>
    </location>
</feature>
<name>A0A4Z1FJD4_9HELO</name>
<organism evidence="3 4">
    <name type="scientific">Botrytis paeoniae</name>
    <dbReference type="NCBI Taxonomy" id="278948"/>
    <lineage>
        <taxon>Eukaryota</taxon>
        <taxon>Fungi</taxon>
        <taxon>Dikarya</taxon>
        <taxon>Ascomycota</taxon>
        <taxon>Pezizomycotina</taxon>
        <taxon>Leotiomycetes</taxon>
        <taxon>Helotiales</taxon>
        <taxon>Sclerotiniaceae</taxon>
        <taxon>Botrytis</taxon>
    </lineage>
</organism>
<feature type="transmembrane region" description="Helical" evidence="2">
    <location>
        <begin position="456"/>
        <end position="478"/>
    </location>
</feature>
<dbReference type="AlphaFoldDB" id="A0A4Z1FJD4"/>
<comment type="caution">
    <text evidence="3">The sequence shown here is derived from an EMBL/GenBank/DDBJ whole genome shotgun (WGS) entry which is preliminary data.</text>
</comment>
<protein>
    <submittedName>
        <fullName evidence="3">Uncharacterized protein</fullName>
    </submittedName>
</protein>
<evidence type="ECO:0000256" key="2">
    <source>
        <dbReference type="SAM" id="Phobius"/>
    </source>
</evidence>
<feature type="region of interest" description="Disordered" evidence="1">
    <location>
        <begin position="1"/>
        <end position="36"/>
    </location>
</feature>
<feature type="transmembrane region" description="Helical" evidence="2">
    <location>
        <begin position="344"/>
        <end position="364"/>
    </location>
</feature>
<sequence>MVFSKEDSKGFRNSRKPTKIPRSVATSAHPHIKMNTSMPTFTSHVKSESNCAACKTPETPTWTRTIGKGNSKDKGRSRRISFSKIPSSPGSTRSHALTMLRTSPIAFALAGKLSLCYGDTPSISSSDSGSTIREKIAEAMATNQFAMPDRDIPLSPQKKTRTIAASMSSPLANKRKSLPTTSISPPEPIFIKGVISQVESPQLSSEPMASPAVPKPVLTSNASYTSSTYTPAKVSTAPSTPSTARKPAGSFLSLPAQKKTQSTPILPKRHRSSTGCSRHVVASSAPSEFYEYHTINNAIDLPFPSKKYSSGDSSGYNSSVSGSSSTLSSRTSFRNIYRGFLHNVRLRVLGAYILFGGSITWLVWMTLSRILTGKKGSPGRSHGGIGVHVPPYGMNIPILTPSSPTHSIEELMPIDEPYLSTGGAKNCQITHNSHKSCPNPPSKPELEETLWDTLRVISVISAWLFGIILVLLFILGLLEYWPLIFASGGGVADRGRSEKV</sequence>
<dbReference type="EMBL" id="PQXI01000157">
    <property type="protein sequence ID" value="TGO22733.1"/>
    <property type="molecule type" value="Genomic_DNA"/>
</dbReference>
<feature type="region of interest" description="Disordered" evidence="1">
    <location>
        <begin position="65"/>
        <end position="94"/>
    </location>
</feature>
<feature type="compositionally biased region" description="Polar residues" evidence="1">
    <location>
        <begin position="84"/>
        <end position="94"/>
    </location>
</feature>
<proteinExistence type="predicted"/>